<dbReference type="InterPro" id="IPR032914">
    <property type="entry name" value="Vam6/VPS39/TRAP1"/>
</dbReference>
<evidence type="ECO:0000313" key="4">
    <source>
        <dbReference type="Proteomes" id="UP001161438"/>
    </source>
</evidence>
<evidence type="ECO:0000259" key="2">
    <source>
        <dbReference type="PROSITE" id="PS50219"/>
    </source>
</evidence>
<proteinExistence type="predicted"/>
<gene>
    <name evidence="3" type="primary">SMKI04G6890</name>
    <name evidence="3" type="ORF">SMKI_04G6890</name>
</gene>
<reference evidence="3" key="1">
    <citation type="submission" date="2022-10" db="EMBL/GenBank/DDBJ databases">
        <authorList>
            <person name="Byrne P K."/>
        </authorList>
    </citation>
    <scope>NUCLEOTIDE SEQUENCE</scope>
    <source>
        <strain evidence="3">IFO1815</strain>
    </source>
</reference>
<dbReference type="PROSITE" id="PS50219">
    <property type="entry name" value="CNH"/>
    <property type="match status" value="1"/>
</dbReference>
<dbReference type="GeneID" id="80917556"/>
<dbReference type="GO" id="GO:0000329">
    <property type="term" value="C:fungal-type vacuole membrane"/>
    <property type="evidence" value="ECO:0007669"/>
    <property type="project" value="TreeGrafter"/>
</dbReference>
<feature type="compositionally biased region" description="Basic and acidic residues" evidence="1">
    <location>
        <begin position="1"/>
        <end position="35"/>
    </location>
</feature>
<evidence type="ECO:0000313" key="3">
    <source>
        <dbReference type="EMBL" id="CAI4038345.1"/>
    </source>
</evidence>
<accession>A0AA35IYA4</accession>
<keyword evidence="4" id="KW-1185">Reference proteome</keyword>
<feature type="domain" description="CNH" evidence="2">
    <location>
        <begin position="143"/>
        <end position="418"/>
    </location>
</feature>
<organism evidence="3 4">
    <name type="scientific">Saccharomyces mikatae IFO 1815</name>
    <dbReference type="NCBI Taxonomy" id="226126"/>
    <lineage>
        <taxon>Eukaryota</taxon>
        <taxon>Fungi</taxon>
        <taxon>Dikarya</taxon>
        <taxon>Ascomycota</taxon>
        <taxon>Saccharomycotina</taxon>
        <taxon>Saccharomycetes</taxon>
        <taxon>Saccharomycetales</taxon>
        <taxon>Saccharomycetaceae</taxon>
        <taxon>Saccharomyces</taxon>
    </lineage>
</organism>
<feature type="region of interest" description="Disordered" evidence="1">
    <location>
        <begin position="1"/>
        <end position="89"/>
    </location>
</feature>
<evidence type="ECO:0000256" key="1">
    <source>
        <dbReference type="SAM" id="MobiDB-lite"/>
    </source>
</evidence>
<dbReference type="PANTHER" id="PTHR12894">
    <property type="entry name" value="CNH DOMAIN CONTAINING"/>
    <property type="match status" value="1"/>
</dbReference>
<name>A0AA35IYA4_SACMI</name>
<dbReference type="PANTHER" id="PTHR12894:SF28">
    <property type="entry name" value="VACUOLAR PROTEIN SORTING-ASSOCIATED PROTEIN 3"/>
    <property type="match status" value="1"/>
</dbReference>
<dbReference type="GO" id="GO:0006914">
    <property type="term" value="P:autophagy"/>
    <property type="evidence" value="ECO:0007669"/>
    <property type="project" value="TreeGrafter"/>
</dbReference>
<protein>
    <recommendedName>
        <fullName evidence="2">CNH domain-containing protein</fullName>
    </recommendedName>
</protein>
<dbReference type="InterPro" id="IPR001180">
    <property type="entry name" value="CNH_dom"/>
</dbReference>
<dbReference type="RefSeq" id="XP_056081460.1">
    <property type="nucleotide sequence ID" value="XM_056221694.1"/>
</dbReference>
<dbReference type="AlphaFoldDB" id="A0AA35IYA4"/>
<dbReference type="Proteomes" id="UP001161438">
    <property type="component" value="Chromosome 4"/>
</dbReference>
<dbReference type="GO" id="GO:0034058">
    <property type="term" value="P:endosomal vesicle fusion"/>
    <property type="evidence" value="ECO:0007669"/>
    <property type="project" value="TreeGrafter"/>
</dbReference>
<sequence length="1012" mass="117093">MVKKGIKDDEAKVLDDNKGEHKVDIKSSTHEKVNDEESVQNDSQCKTENMKLNIYSSSPNDIEHVDTSSQEESRAIENSSGTDKDKAQEVCTLSSTVTSVTKTDITSKDDKKVTSEKEQERLPLEISEGPFRISTLLDNVPSNLTYTCCEAYDNHIFLGTTTGDLLHYFELERGNYMLVSRTKFDAESNSKIDKILLLPKVEGALILCNNELVLFILPEFAPRPNTTRLTGINDVVICNFSRSSKAYRIYAFHTEGVRLLKISANSLVLSKIFNFKLIDKACAHGETLMISKLNNYELINLKTSQVIPLFRISETDEDLNPIITNFNEENEFLVCSGGDSYDSGAIALVVNHHGDIIKGTIVLKNYPRNIIVEFPYIIAESAFQSVDIYSALPSEESQLLQSVISSSSDLKISKSDNIFTNTNNSEELKKELFNKLKLEPLTHSDNKFRIERERAFIEESYEEKTSLIIYNSFGIHLLVPTPMILRFTSCEEYEIDNIEDQLKKLAKRNLTKFENIESKYLMSLLLFLMMLHYDHIEDEVMKKWCDFSDKIDIRILFYMFGWKVYSEIWCFHGLIDIVEKLKSLKLNNKCENIIKMILMMKHELKKRDKTGLLASDFNDIMRSIDITLFNLRLEANEAITIDMFERESYDEIIKEIHLHGDDFPGNKLLIEIYKVKGEYLEPLSLLKKAKNYESLVSFIEENIKKLPEEYVKDTLADDLIFVLRESDANNKESITKQVLKVLNMAGVNKNEFLDRIPKEDVSLKVSFIEELGVKNSRDSKFLFDYYLTKLQEIINQNEIWSIIDHFIEEYKNDLAYDKTDIINFVNIKLKHNLECEGFSKLFKKCENLKSENEKDDEFINFVFEEISKIDKEHMLSLLFFSIDLIKWISAEELLKIYLSFNDFRNVEKFTGKQNLVMVMKQYLRISPSLNLSVELVTNLLRRNCDLFSDIDIQLMVLETIPSIFPIQSISELLLSVLCQYKEKKEESNLRKFLLKNQISISNEVSGNFENQE</sequence>
<dbReference type="EMBL" id="OX365760">
    <property type="protein sequence ID" value="CAI4038345.1"/>
    <property type="molecule type" value="Genomic_DNA"/>
</dbReference>
<feature type="compositionally biased region" description="Basic and acidic residues" evidence="1">
    <location>
        <begin position="61"/>
        <end position="75"/>
    </location>
</feature>